<gene>
    <name evidence="1" type="ORF">GWI33_000212</name>
</gene>
<evidence type="ECO:0000313" key="2">
    <source>
        <dbReference type="Proteomes" id="UP000625711"/>
    </source>
</evidence>
<accession>A0A834MPQ8</accession>
<keyword evidence="2" id="KW-1185">Reference proteome</keyword>
<evidence type="ECO:0000313" key="1">
    <source>
        <dbReference type="EMBL" id="KAF7287864.1"/>
    </source>
</evidence>
<reference evidence="1" key="1">
    <citation type="submission" date="2020-08" db="EMBL/GenBank/DDBJ databases">
        <title>Genome sequencing and assembly of the red palm weevil Rhynchophorus ferrugineus.</title>
        <authorList>
            <person name="Dias G.B."/>
            <person name="Bergman C.M."/>
            <person name="Manee M."/>
        </authorList>
    </citation>
    <scope>NUCLEOTIDE SEQUENCE</scope>
    <source>
        <strain evidence="1">AA-2017</strain>
        <tissue evidence="1">Whole larva</tissue>
    </source>
</reference>
<name>A0A834MPQ8_RHYFE</name>
<sequence length="80" mass="9240">MRRKTRSWENRRHCGVQLEAKRCRPEESDWNVPRQCQVKSHCLAGRKPDRTIEFADNGGRSLLPTTVLFICRACRAGSVL</sequence>
<dbReference type="AlphaFoldDB" id="A0A834MPQ8"/>
<proteinExistence type="predicted"/>
<organism evidence="1 2">
    <name type="scientific">Rhynchophorus ferrugineus</name>
    <name type="common">Red palm weevil</name>
    <name type="synonym">Curculio ferrugineus</name>
    <dbReference type="NCBI Taxonomy" id="354439"/>
    <lineage>
        <taxon>Eukaryota</taxon>
        <taxon>Metazoa</taxon>
        <taxon>Ecdysozoa</taxon>
        <taxon>Arthropoda</taxon>
        <taxon>Hexapoda</taxon>
        <taxon>Insecta</taxon>
        <taxon>Pterygota</taxon>
        <taxon>Neoptera</taxon>
        <taxon>Endopterygota</taxon>
        <taxon>Coleoptera</taxon>
        <taxon>Polyphaga</taxon>
        <taxon>Cucujiformia</taxon>
        <taxon>Curculionidae</taxon>
        <taxon>Dryophthorinae</taxon>
        <taxon>Rhynchophorus</taxon>
    </lineage>
</organism>
<protein>
    <submittedName>
        <fullName evidence="1">Uncharacterized protein</fullName>
    </submittedName>
</protein>
<comment type="caution">
    <text evidence="1">The sequence shown here is derived from an EMBL/GenBank/DDBJ whole genome shotgun (WGS) entry which is preliminary data.</text>
</comment>
<dbReference type="Proteomes" id="UP000625711">
    <property type="component" value="Unassembled WGS sequence"/>
</dbReference>
<dbReference type="EMBL" id="JAACXV010000002">
    <property type="protein sequence ID" value="KAF7287864.1"/>
    <property type="molecule type" value="Genomic_DNA"/>
</dbReference>